<name>A0A9W9I7R6_9EURO</name>
<dbReference type="GO" id="GO:0006313">
    <property type="term" value="P:DNA transposition"/>
    <property type="evidence" value="ECO:0007669"/>
    <property type="project" value="InterPro"/>
</dbReference>
<dbReference type="OrthoDB" id="5415741at2759"/>
<evidence type="ECO:0000313" key="2">
    <source>
        <dbReference type="EMBL" id="KAJ5167362.1"/>
    </source>
</evidence>
<evidence type="ECO:0000259" key="1">
    <source>
        <dbReference type="Pfam" id="PF01498"/>
    </source>
</evidence>
<reference evidence="2" key="1">
    <citation type="submission" date="2022-11" db="EMBL/GenBank/DDBJ databases">
        <authorList>
            <person name="Petersen C."/>
        </authorList>
    </citation>
    <scope>NUCLEOTIDE SEQUENCE</scope>
    <source>
        <strain evidence="2">IBT 26290</strain>
    </source>
</reference>
<proteinExistence type="predicted"/>
<dbReference type="AlphaFoldDB" id="A0A9W9I7R6"/>
<dbReference type="GeneID" id="81427444"/>
<dbReference type="EMBL" id="JAPQKN010000003">
    <property type="protein sequence ID" value="KAJ5167362.1"/>
    <property type="molecule type" value="Genomic_DNA"/>
</dbReference>
<protein>
    <recommendedName>
        <fullName evidence="1">Transposase Tc1-like domain-containing protein</fullName>
    </recommendedName>
</protein>
<dbReference type="GO" id="GO:0015074">
    <property type="term" value="P:DNA integration"/>
    <property type="evidence" value="ECO:0007669"/>
    <property type="project" value="InterPro"/>
</dbReference>
<evidence type="ECO:0000313" key="3">
    <source>
        <dbReference type="Proteomes" id="UP001149163"/>
    </source>
</evidence>
<organism evidence="2 3">
    <name type="scientific">Penicillium canariense</name>
    <dbReference type="NCBI Taxonomy" id="189055"/>
    <lineage>
        <taxon>Eukaryota</taxon>
        <taxon>Fungi</taxon>
        <taxon>Dikarya</taxon>
        <taxon>Ascomycota</taxon>
        <taxon>Pezizomycotina</taxon>
        <taxon>Eurotiomycetes</taxon>
        <taxon>Eurotiomycetidae</taxon>
        <taxon>Eurotiales</taxon>
        <taxon>Aspergillaceae</taxon>
        <taxon>Penicillium</taxon>
    </lineage>
</organism>
<gene>
    <name evidence="2" type="ORF">N7482_006143</name>
</gene>
<keyword evidence="3" id="KW-1185">Reference proteome</keyword>
<comment type="caution">
    <text evidence="2">The sequence shown here is derived from an EMBL/GenBank/DDBJ whole genome shotgun (WGS) entry which is preliminary data.</text>
</comment>
<reference evidence="2" key="2">
    <citation type="journal article" date="2023" name="IMA Fungus">
        <title>Comparative genomic study of the Penicillium genus elucidates a diverse pangenome and 15 lateral gene transfer events.</title>
        <authorList>
            <person name="Petersen C."/>
            <person name="Sorensen T."/>
            <person name="Nielsen M.R."/>
            <person name="Sondergaard T.E."/>
            <person name="Sorensen J.L."/>
            <person name="Fitzpatrick D.A."/>
            <person name="Frisvad J.C."/>
            <person name="Nielsen K.L."/>
        </authorList>
    </citation>
    <scope>NUCLEOTIDE SEQUENCE</scope>
    <source>
        <strain evidence="2">IBT 26290</strain>
    </source>
</reference>
<dbReference type="GO" id="GO:0003677">
    <property type="term" value="F:DNA binding"/>
    <property type="evidence" value="ECO:0007669"/>
    <property type="project" value="InterPro"/>
</dbReference>
<dbReference type="RefSeq" id="XP_056543823.1">
    <property type="nucleotide sequence ID" value="XM_056688268.1"/>
</dbReference>
<dbReference type="InterPro" id="IPR002492">
    <property type="entry name" value="Transposase_Tc1-like"/>
</dbReference>
<feature type="domain" description="Transposase Tc1-like" evidence="1">
    <location>
        <begin position="18"/>
        <end position="77"/>
    </location>
</feature>
<sequence>MLLYKTPNVLAGQLNRYGREKSCADLAGELSKEGIIISATTIWRILKNAGLRKTKPTRKPGLTKKMKADRLAWCLEH</sequence>
<dbReference type="Proteomes" id="UP001149163">
    <property type="component" value="Unassembled WGS sequence"/>
</dbReference>
<accession>A0A9W9I7R6</accession>
<dbReference type="Pfam" id="PF01498">
    <property type="entry name" value="HTH_Tnp_Tc3_2"/>
    <property type="match status" value="1"/>
</dbReference>